<proteinExistence type="predicted"/>
<dbReference type="STRING" id="1423776.FD04_GL002185"/>
<gene>
    <name evidence="1" type="ORF">FD04_GL002185</name>
</gene>
<reference evidence="1 2" key="1">
    <citation type="journal article" date="2015" name="Genome Announc.">
        <title>Expanding the biotechnology potential of lactobacilli through comparative genomics of 213 strains and associated genera.</title>
        <authorList>
            <person name="Sun Z."/>
            <person name="Harris H.M."/>
            <person name="McCann A."/>
            <person name="Guo C."/>
            <person name="Argimon S."/>
            <person name="Zhang W."/>
            <person name="Yang X."/>
            <person name="Jeffery I.B."/>
            <person name="Cooney J.C."/>
            <person name="Kagawa T.F."/>
            <person name="Liu W."/>
            <person name="Song Y."/>
            <person name="Salvetti E."/>
            <person name="Wrobel A."/>
            <person name="Rasinkangas P."/>
            <person name="Parkhill J."/>
            <person name="Rea M.C."/>
            <person name="O'Sullivan O."/>
            <person name="Ritari J."/>
            <person name="Douillard F.P."/>
            <person name="Paul Ross R."/>
            <person name="Yang R."/>
            <person name="Briner A.E."/>
            <person name="Felis G.E."/>
            <person name="de Vos W.M."/>
            <person name="Barrangou R."/>
            <person name="Klaenhammer T.R."/>
            <person name="Caufield P.W."/>
            <person name="Cui Y."/>
            <person name="Zhang H."/>
            <person name="O'Toole P.W."/>
        </authorList>
    </citation>
    <scope>NUCLEOTIDE SEQUENCE [LARGE SCALE GENOMIC DNA]</scope>
    <source>
        <strain evidence="1 2">DSM 19909</strain>
    </source>
</reference>
<comment type="caution">
    <text evidence="1">The sequence shown here is derived from an EMBL/GenBank/DDBJ whole genome shotgun (WGS) entry which is preliminary data.</text>
</comment>
<evidence type="ECO:0000313" key="2">
    <source>
        <dbReference type="Proteomes" id="UP000051160"/>
    </source>
</evidence>
<protein>
    <recommendedName>
        <fullName evidence="3">AP2/ERF domain-containing protein</fullName>
    </recommendedName>
</protein>
<keyword evidence="2" id="KW-1185">Reference proteome</keyword>
<dbReference type="PATRIC" id="fig|1423776.4.peg.2212"/>
<evidence type="ECO:0000313" key="1">
    <source>
        <dbReference type="EMBL" id="KRK99824.1"/>
    </source>
</evidence>
<name>A0A0R1LWK8_9LACO</name>
<accession>A0A0R1LWK8</accession>
<sequence>MRRDRGREVMQTNNKLLAHRGNVSNLRQVEGTSLISVLNRRKNNHSGVAGVSFDTRSKHWVARLMVRGTLVLNHSFVRFDDAVEAREKAVDQYLGPLLAREEKRVNA</sequence>
<evidence type="ECO:0008006" key="3">
    <source>
        <dbReference type="Google" id="ProtNLM"/>
    </source>
</evidence>
<dbReference type="Proteomes" id="UP000051160">
    <property type="component" value="Unassembled WGS sequence"/>
</dbReference>
<dbReference type="AlphaFoldDB" id="A0A0R1LWK8"/>
<dbReference type="EMBL" id="AZEE01000002">
    <property type="protein sequence ID" value="KRK99824.1"/>
    <property type="molecule type" value="Genomic_DNA"/>
</dbReference>
<organism evidence="1 2">
    <name type="scientific">Secundilactobacillus odoratitofui DSM 19909 = JCM 15043</name>
    <dbReference type="NCBI Taxonomy" id="1423776"/>
    <lineage>
        <taxon>Bacteria</taxon>
        <taxon>Bacillati</taxon>
        <taxon>Bacillota</taxon>
        <taxon>Bacilli</taxon>
        <taxon>Lactobacillales</taxon>
        <taxon>Lactobacillaceae</taxon>
        <taxon>Secundilactobacillus</taxon>
    </lineage>
</organism>